<dbReference type="InterPro" id="IPR038454">
    <property type="entry name" value="DnaA_N_sf"/>
</dbReference>
<evidence type="ECO:0000313" key="2">
    <source>
        <dbReference type="EMBL" id="MFC4077566.1"/>
    </source>
</evidence>
<protein>
    <submittedName>
        <fullName evidence="2">DnaA N-terminal domain-containing protein</fullName>
    </submittedName>
</protein>
<proteinExistence type="predicted"/>
<dbReference type="EMBL" id="JBHSAP010000015">
    <property type="protein sequence ID" value="MFC4077566.1"/>
    <property type="molecule type" value="Genomic_DNA"/>
</dbReference>
<comment type="caution">
    <text evidence="2">The sequence shown here is derived from an EMBL/GenBank/DDBJ whole genome shotgun (WGS) entry which is preliminary data.</text>
</comment>
<dbReference type="Proteomes" id="UP001595843">
    <property type="component" value="Unassembled WGS sequence"/>
</dbReference>
<dbReference type="InterPro" id="IPR024633">
    <property type="entry name" value="DnaA_N_dom"/>
</dbReference>
<gene>
    <name evidence="2" type="ORF">ACFOUO_12235</name>
</gene>
<feature type="domain" description="DnaA N-terminal" evidence="1">
    <location>
        <begin position="9"/>
        <end position="68"/>
    </location>
</feature>
<organism evidence="2 3">
    <name type="scientific">Salinithrix halophila</name>
    <dbReference type="NCBI Taxonomy" id="1485204"/>
    <lineage>
        <taxon>Bacteria</taxon>
        <taxon>Bacillati</taxon>
        <taxon>Bacillota</taxon>
        <taxon>Bacilli</taxon>
        <taxon>Bacillales</taxon>
        <taxon>Thermoactinomycetaceae</taxon>
        <taxon>Salinithrix</taxon>
    </lineage>
</organism>
<reference evidence="3" key="1">
    <citation type="journal article" date="2019" name="Int. J. Syst. Evol. Microbiol.">
        <title>The Global Catalogue of Microorganisms (GCM) 10K type strain sequencing project: providing services to taxonomists for standard genome sequencing and annotation.</title>
        <authorList>
            <consortium name="The Broad Institute Genomics Platform"/>
            <consortium name="The Broad Institute Genome Sequencing Center for Infectious Disease"/>
            <person name="Wu L."/>
            <person name="Ma J."/>
        </authorList>
    </citation>
    <scope>NUCLEOTIDE SEQUENCE [LARGE SCALE GENOMIC DNA]</scope>
    <source>
        <strain evidence="3">IBRC-M 10813</strain>
    </source>
</reference>
<keyword evidence="3" id="KW-1185">Reference proteome</keyword>
<dbReference type="RefSeq" id="WP_380705376.1">
    <property type="nucleotide sequence ID" value="NZ_JBHSAP010000015.1"/>
</dbReference>
<dbReference type="Pfam" id="PF11638">
    <property type="entry name" value="DnaA_N"/>
    <property type="match status" value="1"/>
</dbReference>
<dbReference type="Gene3D" id="3.30.300.180">
    <property type="match status" value="1"/>
</dbReference>
<accession>A0ABV8JFN5</accession>
<evidence type="ECO:0000313" key="3">
    <source>
        <dbReference type="Proteomes" id="UP001595843"/>
    </source>
</evidence>
<evidence type="ECO:0000259" key="1">
    <source>
        <dbReference type="Pfam" id="PF11638"/>
    </source>
</evidence>
<name>A0ABV8JFN5_9BACL</name>
<sequence length="148" mass="17374">MSEMEARMMWNKALVYMREELSHPAFKQWFEGTQALKMEEGRLFVLVQDRLRRDWLESRYAEQVEQALLAVAGRMVQVVFVDAKAKTDAEMMKLAVGEHIISQMKEEDCMDDYATEAYFLIKRQPPPIQKQLLAKIENELKELFSRPG</sequence>